<evidence type="ECO:0000256" key="2">
    <source>
        <dbReference type="ARBA" id="ARBA00022567"/>
    </source>
</evidence>
<keyword evidence="3 5" id="KW-0601">Photorespiration</keyword>
<comment type="function">
    <text evidence="5 6">RuBisCO catalyzes two reactions: the carboxylation of D-ribulose 1,5-bisphosphate, the primary event in carbon dioxide fixation, as well as the oxidative fragmentation of the pentose substrate. Both reactions occur simultaneously and in competition at the same active site. Although the small subunit is not catalytic it is essential for maximal activity.</text>
</comment>
<keyword evidence="5" id="KW-0150">Chloroplast</keyword>
<dbReference type="PRINTS" id="PR00152">
    <property type="entry name" value="RUBISCOSMALL"/>
</dbReference>
<dbReference type="PANTHER" id="PTHR31262">
    <property type="entry name" value="RIBULOSE BISPHOSPHATE CARBOXYLASE SMALL CHAIN 1, CHLOROPLASTIC"/>
    <property type="match status" value="1"/>
</dbReference>
<comment type="subcellular location">
    <subcellularLocation>
        <location evidence="5">Plastid</location>
        <location evidence="5">Chloroplast</location>
    </subcellularLocation>
</comment>
<feature type="domain" description="Ribulose bisphosphate carboxylase small subunit" evidence="7">
    <location>
        <begin position="47"/>
        <end position="156"/>
    </location>
</feature>
<dbReference type="SUPFAM" id="SSF55239">
    <property type="entry name" value="RuBisCO, small subunit"/>
    <property type="match status" value="1"/>
</dbReference>
<dbReference type="Gene3D" id="3.30.190.10">
    <property type="entry name" value="Ribulose bisphosphate carboxylase, small subunit"/>
    <property type="match status" value="1"/>
</dbReference>
<dbReference type="GO" id="GO:0009853">
    <property type="term" value="P:photorespiration"/>
    <property type="evidence" value="ECO:0007669"/>
    <property type="project" value="UniProtKB-UniRule"/>
</dbReference>
<comment type="miscellaneous">
    <text evidence="5">The basic functional RuBisCO is composed of a large chain homodimer in a 'head-to-tail' conformation. In form I RuBisCO this homodimer is arranged in a barrel-like tetramer with the small subunits forming a tetrameric 'cap' on each end of the 'barrel'.</text>
</comment>
<comment type="similarity">
    <text evidence="5 6">Belongs to the RuBisCO small chain family.</text>
</comment>
<keyword evidence="1 5" id="KW-0602">Photosynthesis</keyword>
<evidence type="ECO:0000256" key="1">
    <source>
        <dbReference type="ARBA" id="ARBA00022531"/>
    </source>
</evidence>
<evidence type="ECO:0000256" key="3">
    <source>
        <dbReference type="ARBA" id="ARBA00023238"/>
    </source>
</evidence>
<dbReference type="PANTHER" id="PTHR31262:SF0">
    <property type="entry name" value="RIBULOSE BISPHOSPHATE CARBOXYLASE SMALL SUBUNIT, CHLOROPLASTIC 1"/>
    <property type="match status" value="1"/>
</dbReference>
<keyword evidence="5 6" id="KW-0934">Plastid</keyword>
<dbReference type="InterPro" id="IPR036385">
    <property type="entry name" value="RuBisCO_ssu_sf"/>
</dbReference>
<proteinExistence type="inferred from homology"/>
<dbReference type="InterPro" id="IPR024681">
    <property type="entry name" value="RuBisCO_ssu"/>
</dbReference>
<dbReference type="InterPro" id="IPR000894">
    <property type="entry name" value="RuBisCO_ssu_dom"/>
</dbReference>
<dbReference type="CDD" id="cd03527">
    <property type="entry name" value="RuBisCO_small"/>
    <property type="match status" value="1"/>
</dbReference>
<protein>
    <recommendedName>
        <fullName evidence="5">Ribulose bisphosphate carboxylase small subunit, chloroplastic</fullName>
        <shortName evidence="5">RuBisCO small subunit</shortName>
    </recommendedName>
</protein>
<keyword evidence="4 5" id="KW-0120">Carbon dioxide fixation</keyword>
<accession>A0A7S2YXL6</accession>
<evidence type="ECO:0000313" key="8">
    <source>
        <dbReference type="EMBL" id="CAE0010827.1"/>
    </source>
</evidence>
<dbReference type="GO" id="GO:0009507">
    <property type="term" value="C:chloroplast"/>
    <property type="evidence" value="ECO:0007669"/>
    <property type="project" value="UniProtKB-SubCell"/>
</dbReference>
<gene>
    <name evidence="5" type="primary">RBCS</name>
    <name evidence="8" type="ORF">CLAU1311_LOCUS1313</name>
</gene>
<dbReference type="GO" id="GO:0019253">
    <property type="term" value="P:reductive pentose-phosphate cycle"/>
    <property type="evidence" value="ECO:0007669"/>
    <property type="project" value="UniProtKB-UniRule"/>
</dbReference>
<dbReference type="SMART" id="SM00961">
    <property type="entry name" value="RuBisCO_small"/>
    <property type="match status" value="1"/>
</dbReference>
<dbReference type="GO" id="GO:0016984">
    <property type="term" value="F:ribulose-bisphosphate carboxylase activity"/>
    <property type="evidence" value="ECO:0007669"/>
    <property type="project" value="UniProtKB-UniRule"/>
</dbReference>
<evidence type="ECO:0000259" key="7">
    <source>
        <dbReference type="SMART" id="SM00961"/>
    </source>
</evidence>
<dbReference type="AlphaFoldDB" id="A0A7S2YXL6"/>
<dbReference type="HAMAP" id="MF_00859">
    <property type="entry name" value="RuBisCO_S_bact"/>
    <property type="match status" value="1"/>
</dbReference>
<comment type="subunit">
    <text evidence="5 6">Heterohexadecamer of 8 large and 8 small subunits.</text>
</comment>
<sequence>MNSMVMSSRKAVVARPANSRRVAAAAARNGSRVTMANSMQVLRPEKKYECLSYLPPLSDADIAKQVDYLVGNGWSPCIEFASQEEADTNQLFFAGPALYENRYWTMWKLPMFGCQSGEEVLAEINACQAEYPGYRVRVVGFDRVRQVQMAGFIVRK</sequence>
<keyword evidence="2 5" id="KW-0113">Calvin cycle</keyword>
<reference evidence="8" key="1">
    <citation type="submission" date="2021-01" db="EMBL/GenBank/DDBJ databases">
        <authorList>
            <person name="Corre E."/>
            <person name="Pelletier E."/>
            <person name="Niang G."/>
            <person name="Scheremetjew M."/>
            <person name="Finn R."/>
            <person name="Kale V."/>
            <person name="Holt S."/>
            <person name="Cochrane G."/>
            <person name="Meng A."/>
            <person name="Brown T."/>
            <person name="Cohen L."/>
        </authorList>
    </citation>
    <scope>NUCLEOTIDE SEQUENCE</scope>
    <source>
        <strain evidence="8">RCC856</strain>
    </source>
</reference>
<dbReference type="EMBL" id="HBHU01002028">
    <property type="protein sequence ID" value="CAE0010827.1"/>
    <property type="molecule type" value="Transcribed_RNA"/>
</dbReference>
<evidence type="ECO:0000256" key="4">
    <source>
        <dbReference type="ARBA" id="ARBA00023300"/>
    </source>
</evidence>
<name>A0A7S2YXL6_9CHLO</name>
<dbReference type="Pfam" id="PF00101">
    <property type="entry name" value="RuBisCO_small"/>
    <property type="match status" value="1"/>
</dbReference>
<organism evidence="8">
    <name type="scientific">Chloropicon laureae</name>
    <dbReference type="NCBI Taxonomy" id="464258"/>
    <lineage>
        <taxon>Eukaryota</taxon>
        <taxon>Viridiplantae</taxon>
        <taxon>Chlorophyta</taxon>
        <taxon>Chloropicophyceae</taxon>
        <taxon>Chloropicales</taxon>
        <taxon>Chloropicaceae</taxon>
        <taxon>Chloropicon</taxon>
    </lineage>
</organism>
<evidence type="ECO:0000256" key="6">
    <source>
        <dbReference type="RuleBase" id="RU003627"/>
    </source>
</evidence>
<evidence type="ECO:0000256" key="5">
    <source>
        <dbReference type="HAMAP-Rule" id="MF_00860"/>
    </source>
</evidence>